<evidence type="ECO:0000313" key="1">
    <source>
        <dbReference type="EMBL" id="SHG58714.1"/>
    </source>
</evidence>
<dbReference type="RefSeq" id="WP_262987403.1">
    <property type="nucleotide sequence ID" value="NZ_FQWF01000007.1"/>
</dbReference>
<evidence type="ECO:0000313" key="2">
    <source>
        <dbReference type="Proteomes" id="UP000184020"/>
    </source>
</evidence>
<dbReference type="AlphaFoldDB" id="A0A1M5L0V2"/>
<gene>
    <name evidence="1" type="ORF">SAMN05444372_107166</name>
</gene>
<name>A0A1M5L0V2_9FLAO</name>
<reference evidence="2" key="1">
    <citation type="submission" date="2016-11" db="EMBL/GenBank/DDBJ databases">
        <authorList>
            <person name="Varghese N."/>
            <person name="Submissions S."/>
        </authorList>
    </citation>
    <scope>NUCLEOTIDE SEQUENCE [LARGE SCALE GENOMIC DNA]</scope>
    <source>
        <strain evidence="2">DSM 17659</strain>
    </source>
</reference>
<accession>A0A1M5L0V2</accession>
<protein>
    <submittedName>
        <fullName evidence="1">Uncharacterized protein</fullName>
    </submittedName>
</protein>
<dbReference type="EMBL" id="FQWF01000007">
    <property type="protein sequence ID" value="SHG58714.1"/>
    <property type="molecule type" value="Genomic_DNA"/>
</dbReference>
<organism evidence="1 2">
    <name type="scientific">Flavobacterium micromati</name>
    <dbReference type="NCBI Taxonomy" id="229205"/>
    <lineage>
        <taxon>Bacteria</taxon>
        <taxon>Pseudomonadati</taxon>
        <taxon>Bacteroidota</taxon>
        <taxon>Flavobacteriia</taxon>
        <taxon>Flavobacteriales</taxon>
        <taxon>Flavobacteriaceae</taxon>
        <taxon>Flavobacterium</taxon>
    </lineage>
</organism>
<sequence length="44" mass="4822">MKNAQLYGGSLNAIVMKLLQENGTKFGYEIIQKGLSISKTMKSS</sequence>
<keyword evidence="2" id="KW-1185">Reference proteome</keyword>
<dbReference type="Proteomes" id="UP000184020">
    <property type="component" value="Unassembled WGS sequence"/>
</dbReference>
<proteinExistence type="predicted"/>